<accession>A0A1J5HG07</accession>
<comment type="caution">
    <text evidence="1">The sequence shown here is derived from an EMBL/GenBank/DDBJ whole genome shotgun (WGS) entry which is preliminary data.</text>
</comment>
<dbReference type="EMBL" id="MNZM01000064">
    <property type="protein sequence ID" value="OIP84141.1"/>
    <property type="molecule type" value="Genomic_DNA"/>
</dbReference>
<evidence type="ECO:0000313" key="2">
    <source>
        <dbReference type="Proteomes" id="UP000183758"/>
    </source>
</evidence>
<reference evidence="1 2" key="1">
    <citation type="journal article" date="2016" name="Environ. Microbiol.">
        <title>Genomic resolution of a cold subsurface aquifer community provides metabolic insights for novel microbes adapted to high CO concentrations.</title>
        <authorList>
            <person name="Probst A.J."/>
            <person name="Castelle C.J."/>
            <person name="Singh A."/>
            <person name="Brown C.T."/>
            <person name="Anantharaman K."/>
            <person name="Sharon I."/>
            <person name="Hug L.A."/>
            <person name="Burstein D."/>
            <person name="Emerson J.B."/>
            <person name="Thomas B.C."/>
            <person name="Banfield J.F."/>
        </authorList>
    </citation>
    <scope>NUCLEOTIDE SEQUENCE [LARGE SCALE GENOMIC DNA]</scope>
    <source>
        <strain evidence="1">CG2_30_33_16</strain>
    </source>
</reference>
<gene>
    <name evidence="1" type="ORF">AUK04_02685</name>
</gene>
<name>A0A1J5HG07_9BACT</name>
<dbReference type="Proteomes" id="UP000183758">
    <property type="component" value="Unassembled WGS sequence"/>
</dbReference>
<sequence>MTKDEYKQLVWDYDLSPDDFTKILSGKKEIGTFNQDWAISRVLENLNYYDAMVLVPYDVLRNRWSYVKGKLFNKAIKNGYEFLLQRYPVSIAG</sequence>
<protein>
    <submittedName>
        <fullName evidence="1">Uncharacterized protein</fullName>
    </submittedName>
</protein>
<proteinExistence type="predicted"/>
<organism evidence="1 2">
    <name type="scientific">Candidatus Roizmanbacteria bacterium CG2_30_33_16</name>
    <dbReference type="NCBI Taxonomy" id="1805340"/>
    <lineage>
        <taxon>Bacteria</taxon>
        <taxon>Candidatus Roizmaniibacteriota</taxon>
    </lineage>
</organism>
<dbReference type="AlphaFoldDB" id="A0A1J5HG07"/>
<evidence type="ECO:0000313" key="1">
    <source>
        <dbReference type="EMBL" id="OIP84141.1"/>
    </source>
</evidence>